<dbReference type="InterPro" id="IPR008928">
    <property type="entry name" value="6-hairpin_glycosidase_sf"/>
</dbReference>
<evidence type="ECO:0000313" key="8">
    <source>
        <dbReference type="Proteomes" id="UP000019402"/>
    </source>
</evidence>
<dbReference type="GO" id="GO:0006516">
    <property type="term" value="P:glycoprotein catabolic process"/>
    <property type="evidence" value="ECO:0007669"/>
    <property type="project" value="TreeGrafter"/>
</dbReference>
<dbReference type="Gene3D" id="1.20.1610.10">
    <property type="entry name" value="alpha-1,2-mannosidases domains"/>
    <property type="match status" value="1"/>
</dbReference>
<dbReference type="STRING" id="869213.GCA_000517085_04556"/>
<evidence type="ECO:0000256" key="2">
    <source>
        <dbReference type="ARBA" id="ARBA00011245"/>
    </source>
</evidence>
<name>W7Y1Y3_9BACT</name>
<dbReference type="GO" id="GO:0030246">
    <property type="term" value="F:carbohydrate binding"/>
    <property type="evidence" value="ECO:0007669"/>
    <property type="project" value="InterPro"/>
</dbReference>
<dbReference type="FunFam" id="3.30.2080.10:FF:000001">
    <property type="entry name" value="Alpha-1,2-mannosidase subfamily"/>
    <property type="match status" value="1"/>
</dbReference>
<comment type="subunit">
    <text evidence="2">Monomer.</text>
</comment>
<dbReference type="AlphaFoldDB" id="W7Y1Y3"/>
<evidence type="ECO:0000259" key="5">
    <source>
        <dbReference type="Pfam" id="PF13290"/>
    </source>
</evidence>
<dbReference type="eggNOG" id="COG3537">
    <property type="taxonomic scope" value="Bacteria"/>
</dbReference>
<comment type="cofactor">
    <cofactor evidence="1">
        <name>Ca(2+)</name>
        <dbReference type="ChEBI" id="CHEBI:29108"/>
    </cofactor>
</comment>
<dbReference type="InterPro" id="IPR041371">
    <property type="entry name" value="GH92_N"/>
</dbReference>
<sequence length="908" mass="102774">MWNEFELHSKMNIKSLLTIIFFAVIFCACERESANLIGYVDPMIGTDGIGHTFPGATVPFGMVQLSPSNDFKSWNWCSGYHYSDTILKGFAHTHISGAGLAGLGDILLMPTVGVVQLNPGTEDDPASGYRSRFSHKSEKSTPGYYSVLLDDYNVKVELTASERVGFHRYTMSKPGVLNVIIDPTHNIMERIVETGVEIVSNTTLRGFKRCEGEGGARTVYFYAKFSKPFVSYGVAKGDSIMEGEKRLKGTNTKAYIQAKLKHDEVLEIQVALSFVGYQGAKANLNAEVQGKSFDDVKRLAQSKWEEKLNKMIVTGSSQADKRTFYTAMYHSFISPNLISDVDGRYWLEGKVYQSDFPQYSNFSTWDTFRALNPLFTIVEQEKTAEFVNSLASRYTETKVGLPVWECMGHDNVCMIGYSAVSPMVDAALKNIKGIQPEEVYEAVKAAAMSLEKHSPNYDKNGMDYYLKMGYVPGELNCAVSKTTEQNYYDWCISALADRLGKKDDAALFAERSVGYKNLYRSDKKRLYSKYTTGEWREMKLNVWDDLIANYVSGNIWGYSAFVPHDVNGLMELIGGKDEFAKWLDDIFLDTTSIDGHTHVDISGFIGKYGHGDEPSQHMPYLYNYAGQPWKTQERVRQVISEFYHDKPDGLVNNDDLGQMSAWYLFSAMGFYPVCPGDMKYMIGSPLFKKVVINLENGKQWIIKANNDPKKNIYIQSVTLNGEPYTKSYLTHEQIMNGGNLVFEMGAAPNKKWGVLPEDRPISKVHTEKANRLPQITHKPFDKDRSEVFEEAYQVKLVCNTEKADIYYTLNGDIPHKNSKRYKKPFVIHKTTNLKAIAYADGMQPSFVYDRTYYAGRRFGDLKDGFPRITMITRPKKFGDSDGNMLMDLKVGREVLMMVDGLDLTVKIW</sequence>
<evidence type="ECO:0000259" key="4">
    <source>
        <dbReference type="Pfam" id="PF07971"/>
    </source>
</evidence>
<dbReference type="GO" id="GO:0005975">
    <property type="term" value="P:carbohydrate metabolic process"/>
    <property type="evidence" value="ECO:0007669"/>
    <property type="project" value="InterPro"/>
</dbReference>
<dbReference type="Pfam" id="PF07971">
    <property type="entry name" value="Glyco_hydro_92"/>
    <property type="match status" value="1"/>
</dbReference>
<dbReference type="Pfam" id="PF13290">
    <property type="entry name" value="CHB_HEX_C_1"/>
    <property type="match status" value="1"/>
</dbReference>
<dbReference type="GO" id="GO:0005829">
    <property type="term" value="C:cytosol"/>
    <property type="evidence" value="ECO:0007669"/>
    <property type="project" value="TreeGrafter"/>
</dbReference>
<proteinExistence type="predicted"/>
<dbReference type="InterPro" id="IPR012939">
    <property type="entry name" value="Glyco_hydro_92"/>
</dbReference>
<dbReference type="Gene3D" id="3.30.2080.10">
    <property type="entry name" value="GH92 mannosidase domain"/>
    <property type="match status" value="1"/>
</dbReference>
<dbReference type="InterPro" id="IPR059177">
    <property type="entry name" value="GH29D-like_dom"/>
</dbReference>
<feature type="domain" description="GH29D-like beta-sandwich" evidence="5">
    <location>
        <begin position="788"/>
        <end position="848"/>
    </location>
</feature>
<dbReference type="Gene3D" id="2.70.98.10">
    <property type="match status" value="1"/>
</dbReference>
<evidence type="ECO:0000313" key="7">
    <source>
        <dbReference type="EMBL" id="GAF01548.1"/>
    </source>
</evidence>
<evidence type="ECO:0000259" key="6">
    <source>
        <dbReference type="Pfam" id="PF17678"/>
    </source>
</evidence>
<keyword evidence="3" id="KW-0106">Calcium</keyword>
<feature type="domain" description="Glycosyl hydrolase family 92 N-terminal" evidence="6">
    <location>
        <begin position="39"/>
        <end position="273"/>
    </location>
</feature>
<dbReference type="InterPro" id="IPR050883">
    <property type="entry name" value="PNGase"/>
</dbReference>
<dbReference type="InterPro" id="IPR005887">
    <property type="entry name" value="GH92_a_mannosidase_put"/>
</dbReference>
<dbReference type="PANTHER" id="PTHR12143">
    <property type="entry name" value="PEPTIDE N-GLYCANASE PNGASE -RELATED"/>
    <property type="match status" value="1"/>
</dbReference>
<dbReference type="NCBIfam" id="TIGR01180">
    <property type="entry name" value="aman2_put"/>
    <property type="match status" value="1"/>
</dbReference>
<gene>
    <name evidence="7" type="ORF">JCM21142_160</name>
</gene>
<protein>
    <submittedName>
        <fullName evidence="7">Putative alpha-1,2-mannosidase</fullName>
    </submittedName>
</protein>
<feature type="domain" description="Glycosyl hydrolase family 92" evidence="4">
    <location>
        <begin position="279"/>
        <end position="745"/>
    </location>
</feature>
<dbReference type="Gene3D" id="1.20.1050.60">
    <property type="entry name" value="alpha-1,2-mannosidase"/>
    <property type="match status" value="1"/>
</dbReference>
<reference evidence="7 8" key="1">
    <citation type="journal article" date="2014" name="Genome Announc.">
        <title>Draft Genome Sequence of Cytophaga fermentans JCM 21142T, a Facultative Anaerobe Isolated from Marine Mud.</title>
        <authorList>
            <person name="Starns D."/>
            <person name="Oshima K."/>
            <person name="Suda W."/>
            <person name="Iino T."/>
            <person name="Yuki M."/>
            <person name="Inoue J."/>
            <person name="Kitamura K."/>
            <person name="Iida T."/>
            <person name="Darby A."/>
            <person name="Hattori M."/>
            <person name="Ohkuma M."/>
        </authorList>
    </citation>
    <scope>NUCLEOTIDE SEQUENCE [LARGE SCALE GENOMIC DNA]</scope>
    <source>
        <strain evidence="7 8">JCM 21142</strain>
    </source>
</reference>
<evidence type="ECO:0000256" key="1">
    <source>
        <dbReference type="ARBA" id="ARBA00001913"/>
    </source>
</evidence>
<dbReference type="PANTHER" id="PTHR12143:SF39">
    <property type="entry name" value="SECRETED PROTEIN"/>
    <property type="match status" value="1"/>
</dbReference>
<dbReference type="Proteomes" id="UP000019402">
    <property type="component" value="Unassembled WGS sequence"/>
</dbReference>
<dbReference type="Pfam" id="PF17678">
    <property type="entry name" value="Glyco_hydro_92N"/>
    <property type="match status" value="1"/>
</dbReference>
<accession>W7Y1Y3</accession>
<dbReference type="InterPro" id="IPR014718">
    <property type="entry name" value="GH-type_carb-bd"/>
</dbReference>
<evidence type="ECO:0000256" key="3">
    <source>
        <dbReference type="ARBA" id="ARBA00022837"/>
    </source>
</evidence>
<dbReference type="SUPFAM" id="SSF48208">
    <property type="entry name" value="Six-hairpin glycosidases"/>
    <property type="match status" value="1"/>
</dbReference>
<comment type="caution">
    <text evidence="7">The sequence shown here is derived from an EMBL/GenBank/DDBJ whole genome shotgun (WGS) entry which is preliminary data.</text>
</comment>
<organism evidence="7 8">
    <name type="scientific">Saccharicrinis fermentans DSM 9555 = JCM 21142</name>
    <dbReference type="NCBI Taxonomy" id="869213"/>
    <lineage>
        <taxon>Bacteria</taxon>
        <taxon>Pseudomonadati</taxon>
        <taxon>Bacteroidota</taxon>
        <taxon>Bacteroidia</taxon>
        <taxon>Marinilabiliales</taxon>
        <taxon>Marinilabiliaceae</taxon>
        <taxon>Saccharicrinis</taxon>
    </lineage>
</organism>
<dbReference type="EMBL" id="BAMD01000001">
    <property type="protein sequence ID" value="GAF01548.1"/>
    <property type="molecule type" value="Genomic_DNA"/>
</dbReference>
<keyword evidence="8" id="KW-1185">Reference proteome</keyword>
<dbReference type="GO" id="GO:0000224">
    <property type="term" value="F:peptide-N4-(N-acetyl-beta-glucosaminyl)asparagine amidase activity"/>
    <property type="evidence" value="ECO:0007669"/>
    <property type="project" value="TreeGrafter"/>
</dbReference>